<accession>A0A8N4IG82</accession>
<reference evidence="3" key="1">
    <citation type="submission" date="2025-08" db="UniProtKB">
        <authorList>
            <consortium name="RefSeq"/>
        </authorList>
    </citation>
    <scope>IDENTIFICATION</scope>
</reference>
<feature type="compositionally biased region" description="Low complexity" evidence="1">
    <location>
        <begin position="46"/>
        <end position="59"/>
    </location>
</feature>
<keyword evidence="2" id="KW-1185">Reference proteome</keyword>
<protein>
    <submittedName>
        <fullName evidence="3">Uncharacterized protein LOC114914234</fullName>
    </submittedName>
</protein>
<dbReference type="Proteomes" id="UP000504607">
    <property type="component" value="Chromosome 5"/>
</dbReference>
<feature type="region of interest" description="Disordered" evidence="1">
    <location>
        <begin position="1"/>
        <end position="30"/>
    </location>
</feature>
<proteinExistence type="predicted"/>
<feature type="region of interest" description="Disordered" evidence="1">
    <location>
        <begin position="45"/>
        <end position="150"/>
    </location>
</feature>
<dbReference type="RefSeq" id="XP_029120778.1">
    <property type="nucleotide sequence ID" value="XM_029264945.1"/>
</dbReference>
<dbReference type="AlphaFoldDB" id="A0A8N4IG82"/>
<feature type="compositionally biased region" description="Low complexity" evidence="1">
    <location>
        <begin position="1"/>
        <end position="15"/>
    </location>
</feature>
<feature type="non-terminal residue" evidence="3">
    <location>
        <position position="150"/>
    </location>
</feature>
<name>A0A8N4IG82_ELAGV</name>
<evidence type="ECO:0000256" key="1">
    <source>
        <dbReference type="SAM" id="MobiDB-lite"/>
    </source>
</evidence>
<sequence>MASAARSQAPASPSVSQPPPPPAKAVGAEQFDLLAQQVKGLVEAVQAMQQQPPQASAHPEGASPECQNPAVGRATWASRPVLPGKANSRVESPQSDHDSTPGRSLPPFCQRTLETRSREDFLDRRPEPEIWPRRPWTAGWMPCAEASGVD</sequence>
<feature type="compositionally biased region" description="Basic and acidic residues" evidence="1">
    <location>
        <begin position="113"/>
        <end position="132"/>
    </location>
</feature>
<evidence type="ECO:0000313" key="3">
    <source>
        <dbReference type="RefSeq" id="XP_029120778.1"/>
    </source>
</evidence>
<organism evidence="2 3">
    <name type="scientific">Elaeis guineensis var. tenera</name>
    <name type="common">Oil palm</name>
    <dbReference type="NCBI Taxonomy" id="51953"/>
    <lineage>
        <taxon>Eukaryota</taxon>
        <taxon>Viridiplantae</taxon>
        <taxon>Streptophyta</taxon>
        <taxon>Embryophyta</taxon>
        <taxon>Tracheophyta</taxon>
        <taxon>Spermatophyta</taxon>
        <taxon>Magnoliopsida</taxon>
        <taxon>Liliopsida</taxon>
        <taxon>Arecaceae</taxon>
        <taxon>Arecoideae</taxon>
        <taxon>Cocoseae</taxon>
        <taxon>Elaeidinae</taxon>
        <taxon>Elaeis</taxon>
    </lineage>
</organism>
<evidence type="ECO:0000313" key="2">
    <source>
        <dbReference type="Proteomes" id="UP000504607"/>
    </source>
</evidence>
<gene>
    <name evidence="3" type="primary">LOC114914234</name>
</gene>